<comment type="caution">
    <text evidence="1">The sequence shown here is derived from an EMBL/GenBank/DDBJ whole genome shotgun (WGS) entry which is preliminary data.</text>
</comment>
<evidence type="ECO:0000313" key="2">
    <source>
        <dbReference type="Proteomes" id="UP000784294"/>
    </source>
</evidence>
<dbReference type="AlphaFoldDB" id="A0A3S5AER4"/>
<reference evidence="1" key="1">
    <citation type="submission" date="2018-11" db="EMBL/GenBank/DDBJ databases">
        <authorList>
            <consortium name="Pathogen Informatics"/>
        </authorList>
    </citation>
    <scope>NUCLEOTIDE SEQUENCE</scope>
</reference>
<gene>
    <name evidence="1" type="ORF">PXEA_LOCUS12070</name>
</gene>
<organism evidence="1 2">
    <name type="scientific">Protopolystoma xenopodis</name>
    <dbReference type="NCBI Taxonomy" id="117903"/>
    <lineage>
        <taxon>Eukaryota</taxon>
        <taxon>Metazoa</taxon>
        <taxon>Spiralia</taxon>
        <taxon>Lophotrochozoa</taxon>
        <taxon>Platyhelminthes</taxon>
        <taxon>Monogenea</taxon>
        <taxon>Polyopisthocotylea</taxon>
        <taxon>Polystomatidea</taxon>
        <taxon>Polystomatidae</taxon>
        <taxon>Protopolystoma</taxon>
    </lineage>
</organism>
<keyword evidence="2" id="KW-1185">Reference proteome</keyword>
<proteinExistence type="predicted"/>
<name>A0A3S5AER4_9PLAT</name>
<dbReference type="EMBL" id="CAAALY010037861">
    <property type="protein sequence ID" value="VEL18630.1"/>
    <property type="molecule type" value="Genomic_DNA"/>
</dbReference>
<evidence type="ECO:0000313" key="1">
    <source>
        <dbReference type="EMBL" id="VEL18630.1"/>
    </source>
</evidence>
<protein>
    <submittedName>
        <fullName evidence="1">Uncharacterized protein</fullName>
    </submittedName>
</protein>
<sequence>MHQINPLLFVAGTSLNSRSSVRNVTKRRRFPAGFHSDSAGLESWMKWPTGQRVPRQRLAFPAKVEVVFSWTGPKNGLNEDEKMWRKADNFPFFTPLVLPMPRTGRVKSFPAGTQLTGLASCRDSNPGCEYRGGTSFFRQSMPLQHRIRDGLPITQATIYHGNQWSSL</sequence>
<dbReference type="Proteomes" id="UP000784294">
    <property type="component" value="Unassembled WGS sequence"/>
</dbReference>
<accession>A0A3S5AER4</accession>